<keyword evidence="1" id="KW-0472">Membrane</keyword>
<dbReference type="SUPFAM" id="SSF58104">
    <property type="entry name" value="Methyl-accepting chemotaxis protein (MCP) signaling domain"/>
    <property type="match status" value="1"/>
</dbReference>
<dbReference type="InterPro" id="IPR003399">
    <property type="entry name" value="Mce/MlaD"/>
</dbReference>
<keyword evidence="4" id="KW-1185">Reference proteome</keyword>
<name>F2LVU5_HIPMA</name>
<dbReference type="InParanoid" id="F2LVU5"/>
<reference evidence="3 4" key="1">
    <citation type="journal article" date="2011" name="Stand. Genomic Sci.">
        <title>Complete genome sequence of the thermophilic sulfur-reducer Hippea maritima type strain (MH(2)).</title>
        <authorList>
            <person name="Huntemann M."/>
            <person name="Lu M."/>
            <person name="Nolan M."/>
            <person name="Lapidus A."/>
            <person name="Lucas S."/>
            <person name="Hammon N."/>
            <person name="Deshpande S."/>
            <person name="Cheng J.F."/>
            <person name="Tapia R."/>
            <person name="Han C."/>
            <person name="Goodwin L."/>
            <person name="Pitluck S."/>
            <person name="Liolios K."/>
            <person name="Pagani I."/>
            <person name="Ivanova N."/>
            <person name="Ovchinikova G."/>
            <person name="Pati A."/>
            <person name="Chen A."/>
            <person name="Palaniappan K."/>
            <person name="Land M."/>
            <person name="Hauser L."/>
            <person name="Jeffries C.D."/>
            <person name="Detter J.C."/>
            <person name="Brambilla E.M."/>
            <person name="Rohde M."/>
            <person name="Spring S."/>
            <person name="Goker M."/>
            <person name="Woyke T."/>
            <person name="Bristow J."/>
            <person name="Eisen J.A."/>
            <person name="Markowitz V."/>
            <person name="Hugenholtz P."/>
            <person name="Kyrpides N.C."/>
            <person name="Klenk H.P."/>
            <person name="Mavromatis K."/>
        </authorList>
    </citation>
    <scope>NUCLEOTIDE SEQUENCE [LARGE SCALE GENOMIC DNA]</scope>
    <source>
        <strain evidence="4">ATCC 700847 / DSM 10411 / MH2</strain>
    </source>
</reference>
<keyword evidence="1" id="KW-0812">Transmembrane</keyword>
<accession>F2LVU5</accession>
<dbReference type="PANTHER" id="PTHR36698">
    <property type="entry name" value="BLL5892 PROTEIN"/>
    <property type="match status" value="1"/>
</dbReference>
<evidence type="ECO:0000313" key="4">
    <source>
        <dbReference type="Proteomes" id="UP000008139"/>
    </source>
</evidence>
<gene>
    <name evidence="3" type="ordered locus">Hipma_0909</name>
</gene>
<proteinExistence type="predicted"/>
<dbReference type="PANTHER" id="PTHR36698:SF2">
    <property type="entry name" value="MCE_MLAD DOMAIN-CONTAINING PROTEIN"/>
    <property type="match status" value="1"/>
</dbReference>
<dbReference type="EMBL" id="CP002606">
    <property type="protein sequence ID" value="AEA33879.1"/>
    <property type="molecule type" value="Genomic_DNA"/>
</dbReference>
<evidence type="ECO:0000259" key="2">
    <source>
        <dbReference type="Pfam" id="PF02470"/>
    </source>
</evidence>
<dbReference type="STRING" id="760142.Hipma_0909"/>
<protein>
    <submittedName>
        <fullName evidence="3">Mammalian cell entry related domain protein</fullName>
    </submittedName>
</protein>
<dbReference type="eggNOG" id="COG1463">
    <property type="taxonomic scope" value="Bacteria"/>
</dbReference>
<feature type="transmembrane region" description="Helical" evidence="1">
    <location>
        <begin position="6"/>
        <end position="29"/>
    </location>
</feature>
<organism evidence="3 4">
    <name type="scientific">Hippea maritima (strain ATCC 700847 / DSM 10411 / MH2)</name>
    <dbReference type="NCBI Taxonomy" id="760142"/>
    <lineage>
        <taxon>Bacteria</taxon>
        <taxon>Pseudomonadati</taxon>
        <taxon>Campylobacterota</taxon>
        <taxon>Desulfurellia</taxon>
        <taxon>Desulfurellales</taxon>
        <taxon>Hippeaceae</taxon>
        <taxon>Hippea</taxon>
    </lineage>
</organism>
<keyword evidence="1" id="KW-1133">Transmembrane helix</keyword>
<evidence type="ECO:0000313" key="3">
    <source>
        <dbReference type="EMBL" id="AEA33879.1"/>
    </source>
</evidence>
<dbReference type="Pfam" id="PF02470">
    <property type="entry name" value="MlaD"/>
    <property type="match status" value="1"/>
</dbReference>
<dbReference type="AlphaFoldDB" id="F2LVU5"/>
<dbReference type="Proteomes" id="UP000008139">
    <property type="component" value="Chromosome"/>
</dbReference>
<feature type="domain" description="Mce/MlaD" evidence="2">
    <location>
        <begin position="41"/>
        <end position="114"/>
    </location>
</feature>
<reference evidence="4" key="2">
    <citation type="submission" date="2011-03" db="EMBL/GenBank/DDBJ databases">
        <title>The complete genome of Hippea maritima DSM 10411.</title>
        <authorList>
            <consortium name="US DOE Joint Genome Institute (JGI-PGF)"/>
            <person name="Lucas S."/>
            <person name="Copeland A."/>
            <person name="Lapidus A."/>
            <person name="Bruce D."/>
            <person name="Goodwin L."/>
            <person name="Pitluck S."/>
            <person name="Peters L."/>
            <person name="Kyrpides N."/>
            <person name="Mavromatis K."/>
            <person name="Pagani I."/>
            <person name="Ivanova N."/>
            <person name="Mikhailova N."/>
            <person name="Lu M."/>
            <person name="Detter J.C."/>
            <person name="Tapia R."/>
            <person name="Han C."/>
            <person name="Land M."/>
            <person name="Hauser L."/>
            <person name="Markowitz V."/>
            <person name="Cheng J.-F."/>
            <person name="Hugenholtz P."/>
            <person name="Woyke T."/>
            <person name="Wu D."/>
            <person name="Spring S."/>
            <person name="Schroeder M."/>
            <person name="Brambilla E."/>
            <person name="Klenk H.-P."/>
            <person name="Eisen J.A."/>
        </authorList>
    </citation>
    <scope>NUCLEOTIDE SEQUENCE [LARGE SCALE GENOMIC DNA]</scope>
    <source>
        <strain evidence="4">ATCC 700847 / DSM 10411 / MH2</strain>
    </source>
</reference>
<sequence>MEPKVNYALVGIFVIIFSIIGIGIVLWLIGGSNYTNYKRYIVYTNSNISGLHVDSDVKYKGLSVGKVEDILIDQRHPDFFKIIILIERNLPLKANMAARISSNGLTGISYINLIYTNNPPKLPGYLKNEPYPVIGSIPSNIEEISSVIMETADSLKSISNKINVLLDNSTENNIKHFIKNSNDAAAQLALAANHLNQTLSEVDRLVSLLTLDTKQIAVLLSKFDALSSSVSELIGNSNKTLNYFRDTSLQKSYEVLIKIKSLLTSTKEFVDELKYNPSLLIDRRKEGKQAK</sequence>
<dbReference type="OrthoDB" id="9806984at2"/>
<dbReference type="RefSeq" id="WP_013681920.1">
    <property type="nucleotide sequence ID" value="NC_015318.1"/>
</dbReference>
<evidence type="ECO:0000256" key="1">
    <source>
        <dbReference type="SAM" id="Phobius"/>
    </source>
</evidence>
<dbReference type="KEGG" id="hmr:Hipma_0909"/>
<dbReference type="HOGENOM" id="CLU_013850_1_2_7"/>